<dbReference type="RefSeq" id="WP_187591063.1">
    <property type="nucleotide sequence ID" value="NZ_CP060723.1"/>
</dbReference>
<name>A0A7G9QAF9_9SPHI</name>
<dbReference type="Gene3D" id="3.40.50.300">
    <property type="entry name" value="P-loop containing nucleotide triphosphate hydrolases"/>
    <property type="match status" value="1"/>
</dbReference>
<dbReference type="SUPFAM" id="SSF52540">
    <property type="entry name" value="P-loop containing nucleoside triphosphate hydrolases"/>
    <property type="match status" value="1"/>
</dbReference>
<evidence type="ECO:0000313" key="3">
    <source>
        <dbReference type="EMBL" id="QNN40334.1"/>
    </source>
</evidence>
<organism evidence="3 4">
    <name type="scientific">Pedobacter roseus</name>
    <dbReference type="NCBI Taxonomy" id="336820"/>
    <lineage>
        <taxon>Bacteria</taxon>
        <taxon>Pseudomonadati</taxon>
        <taxon>Bacteroidota</taxon>
        <taxon>Sphingobacteriia</taxon>
        <taxon>Sphingobacteriales</taxon>
        <taxon>Sphingobacteriaceae</taxon>
        <taxon>Pedobacter</taxon>
    </lineage>
</organism>
<dbReference type="Pfam" id="PF12476">
    <property type="entry name" value="DUF3696"/>
    <property type="match status" value="1"/>
</dbReference>
<dbReference type="KEGG" id="proe:H9L23_14355"/>
<feature type="domain" description="DUF3696" evidence="1">
    <location>
        <begin position="400"/>
        <end position="445"/>
    </location>
</feature>
<reference evidence="3 4" key="1">
    <citation type="submission" date="2020-08" db="EMBL/GenBank/DDBJ databases">
        <title>Genome sequence of Pedobacter roseus KACC 11594T.</title>
        <authorList>
            <person name="Hyun D.-W."/>
            <person name="Bae J.-W."/>
        </authorList>
    </citation>
    <scope>NUCLEOTIDE SEQUENCE [LARGE SCALE GENOMIC DNA]</scope>
    <source>
        <strain evidence="3 4">KACC 11594</strain>
    </source>
</reference>
<dbReference type="PIRSF" id="PIRSF034888">
    <property type="entry name" value="P-loop_UCP034888"/>
    <property type="match status" value="1"/>
</dbReference>
<dbReference type="EMBL" id="CP060723">
    <property type="protein sequence ID" value="QNN40334.1"/>
    <property type="molecule type" value="Genomic_DNA"/>
</dbReference>
<evidence type="ECO:0000259" key="1">
    <source>
        <dbReference type="Pfam" id="PF12476"/>
    </source>
</evidence>
<dbReference type="PANTHER" id="PTHR43581:SF2">
    <property type="entry name" value="EXCINUCLEASE ATPASE SUBUNIT"/>
    <property type="match status" value="1"/>
</dbReference>
<dbReference type="PANTHER" id="PTHR43581">
    <property type="entry name" value="ATP/GTP PHOSPHATASE"/>
    <property type="match status" value="1"/>
</dbReference>
<dbReference type="AlphaFoldDB" id="A0A7G9QAF9"/>
<sequence>MDKHLNHIEVRWKNFKGFKDTGWVKIKPITIVLGSNNSGKTSFLAPFLLMNQTINSRDRFSPLILKGDIYDGGNFQEIVKDYDVSKDIYFGYRYHIHETDQKLEEIGSYPPGAFEVSFKVDDKNSEIKLKEKTIYDIHLRKFLSLTSTAKNKYKYSGIGSESLTEFEKESITNSEPTNFLFSPNTVLTDLETATEDHEENVKKRKKRKNERFSKGFSQFLSAISFNNSRAKRYLGDLSFIGPIRENPHRIYEITNETYNTVGPKGENMPNLVKKIGDNDKELNSWVKRFGFGDKLELKHHYSNTYSLRFLNNESDFYTSIANAGFGASQVLPLLVQALVSPKRSITIAEQPEIHLNPKIQCVLAELFVSMAKKGQTVIVETHSEHLLLRLRRLIAEDKMNSEDVAIYFVEKEGNESKIREIKLQENGHINPIDWPKDFLAETLKESIALATEQSKRRKK</sequence>
<keyword evidence="4" id="KW-1185">Reference proteome</keyword>
<evidence type="ECO:0000313" key="4">
    <source>
        <dbReference type="Proteomes" id="UP000515806"/>
    </source>
</evidence>
<feature type="domain" description="Endonuclease GajA/Old nuclease/RecF-like AAA" evidence="2">
    <location>
        <begin position="11"/>
        <end position="386"/>
    </location>
</feature>
<proteinExistence type="predicted"/>
<dbReference type="InterPro" id="IPR022532">
    <property type="entry name" value="DUF3696"/>
</dbReference>
<accession>A0A7G9QAF9</accession>
<evidence type="ECO:0000259" key="2">
    <source>
        <dbReference type="Pfam" id="PF13175"/>
    </source>
</evidence>
<dbReference type="InterPro" id="IPR051396">
    <property type="entry name" value="Bact_Antivir_Def_Nuclease"/>
</dbReference>
<dbReference type="InterPro" id="IPR014592">
    <property type="entry name" value="P-loop_UCP034888"/>
</dbReference>
<dbReference type="InterPro" id="IPR027417">
    <property type="entry name" value="P-loop_NTPase"/>
</dbReference>
<gene>
    <name evidence="3" type="ORF">H9L23_14355</name>
</gene>
<dbReference type="Proteomes" id="UP000515806">
    <property type="component" value="Chromosome"/>
</dbReference>
<protein>
    <submittedName>
        <fullName evidence="3">DUF3696 domain-containing protein</fullName>
    </submittedName>
</protein>
<dbReference type="Pfam" id="PF13175">
    <property type="entry name" value="AAA_15"/>
    <property type="match status" value="1"/>
</dbReference>
<dbReference type="InterPro" id="IPR041685">
    <property type="entry name" value="AAA_GajA/Old/RecF-like"/>
</dbReference>